<proteinExistence type="predicted"/>
<organism evidence="1">
    <name type="scientific">Brassica oleracea</name>
    <name type="common">Wild cabbage</name>
    <dbReference type="NCBI Taxonomy" id="3712"/>
    <lineage>
        <taxon>Eukaryota</taxon>
        <taxon>Viridiplantae</taxon>
        <taxon>Streptophyta</taxon>
        <taxon>Embryophyta</taxon>
        <taxon>Tracheophyta</taxon>
        <taxon>Spermatophyta</taxon>
        <taxon>Magnoliopsida</taxon>
        <taxon>eudicotyledons</taxon>
        <taxon>Gunneridae</taxon>
        <taxon>Pentapetalae</taxon>
        <taxon>rosids</taxon>
        <taxon>malvids</taxon>
        <taxon>Brassicales</taxon>
        <taxon>Brassicaceae</taxon>
        <taxon>Brassiceae</taxon>
        <taxon>Brassica</taxon>
    </lineage>
</organism>
<reference evidence="1" key="1">
    <citation type="submission" date="2018-11" db="EMBL/GenBank/DDBJ databases">
        <authorList>
            <consortium name="Genoscope - CEA"/>
            <person name="William W."/>
        </authorList>
    </citation>
    <scope>NUCLEOTIDE SEQUENCE</scope>
</reference>
<dbReference type="EMBL" id="LR031874">
    <property type="protein sequence ID" value="VDD20600.1"/>
    <property type="molecule type" value="Genomic_DNA"/>
</dbReference>
<sequence length="44" mass="4955">MRDVQRQEDKIGVSSTAIYVARSVTTVFPRALMETKMNVLVTVI</sequence>
<protein>
    <submittedName>
        <fullName evidence="1">Uncharacterized protein</fullName>
    </submittedName>
</protein>
<dbReference type="AlphaFoldDB" id="A0A3P6D0Y8"/>
<name>A0A3P6D0Y8_BRAOL</name>
<accession>A0A3P6D0Y8</accession>
<evidence type="ECO:0000313" key="1">
    <source>
        <dbReference type="EMBL" id="VDD20600.1"/>
    </source>
</evidence>
<gene>
    <name evidence="1" type="ORF">BOLC2T07306H</name>
</gene>